<dbReference type="Proteomes" id="UP000187455">
    <property type="component" value="Unassembled WGS sequence"/>
</dbReference>
<evidence type="ECO:0000313" key="1">
    <source>
        <dbReference type="EMBL" id="OLY84859.1"/>
    </source>
</evidence>
<name>A0A1R0H6U2_9FUNG</name>
<proteinExistence type="predicted"/>
<evidence type="ECO:0000313" key="2">
    <source>
        <dbReference type="Proteomes" id="UP000187455"/>
    </source>
</evidence>
<sequence>MGLANHFTFQSYSVLCTRMPNRDFAVSSNYSKPPVPAWNWFKVCLGSLPLRLSNILKQNLLKYERWFL</sequence>
<keyword evidence="2" id="KW-1185">Reference proteome</keyword>
<accession>A0A1R0H6U2</accession>
<gene>
    <name evidence="1" type="ORF">AYI68_g971</name>
</gene>
<dbReference type="AlphaFoldDB" id="A0A1R0H6U2"/>
<protein>
    <submittedName>
        <fullName evidence="1">Uncharacterized protein</fullName>
    </submittedName>
</protein>
<reference evidence="1 2" key="1">
    <citation type="journal article" date="2016" name="Mol. Biol. Evol.">
        <title>Genome-Wide Survey of Gut Fungi (Harpellales) Reveals the First Horizontally Transferred Ubiquitin Gene from a Mosquito Host.</title>
        <authorList>
            <person name="Wang Y."/>
            <person name="White M.M."/>
            <person name="Kvist S."/>
            <person name="Moncalvo J.M."/>
        </authorList>
    </citation>
    <scope>NUCLEOTIDE SEQUENCE [LARGE SCALE GENOMIC DNA]</scope>
    <source>
        <strain evidence="1 2">ALG-7-W6</strain>
    </source>
</reference>
<dbReference type="EMBL" id="LSSL01000330">
    <property type="protein sequence ID" value="OLY84859.1"/>
    <property type="molecule type" value="Genomic_DNA"/>
</dbReference>
<organism evidence="1 2">
    <name type="scientific">Smittium mucronatum</name>
    <dbReference type="NCBI Taxonomy" id="133383"/>
    <lineage>
        <taxon>Eukaryota</taxon>
        <taxon>Fungi</taxon>
        <taxon>Fungi incertae sedis</taxon>
        <taxon>Zoopagomycota</taxon>
        <taxon>Kickxellomycotina</taxon>
        <taxon>Harpellomycetes</taxon>
        <taxon>Harpellales</taxon>
        <taxon>Legeriomycetaceae</taxon>
        <taxon>Smittium</taxon>
    </lineage>
</organism>
<comment type="caution">
    <text evidence="1">The sequence shown here is derived from an EMBL/GenBank/DDBJ whole genome shotgun (WGS) entry which is preliminary data.</text>
</comment>